<dbReference type="InterPro" id="IPR039136">
    <property type="entry name" value="NUFIP1-like"/>
</dbReference>
<feature type="compositionally biased region" description="Polar residues" evidence="2">
    <location>
        <begin position="739"/>
        <end position="751"/>
    </location>
</feature>
<dbReference type="GO" id="GO:0005634">
    <property type="term" value="C:nucleus"/>
    <property type="evidence" value="ECO:0007669"/>
    <property type="project" value="TreeGrafter"/>
</dbReference>
<accession>A0A9D4UHJ5</accession>
<dbReference type="PANTHER" id="PTHR13309">
    <property type="entry name" value="NUCLEAR FRAGILE X MENTAL RETARDATION PROTEIN INTERACTING PROTEIN 1"/>
    <property type="match status" value="1"/>
</dbReference>
<dbReference type="GO" id="GO:0003723">
    <property type="term" value="F:RNA binding"/>
    <property type="evidence" value="ECO:0007669"/>
    <property type="project" value="InterPro"/>
</dbReference>
<evidence type="ECO:0000259" key="3">
    <source>
        <dbReference type="PROSITE" id="PS50157"/>
    </source>
</evidence>
<dbReference type="PANTHER" id="PTHR13309:SF0">
    <property type="entry name" value="FMR1-INTERACTING PROTEIN NUFIP1"/>
    <property type="match status" value="1"/>
</dbReference>
<feature type="region of interest" description="Disordered" evidence="2">
    <location>
        <begin position="693"/>
        <end position="813"/>
    </location>
</feature>
<feature type="region of interest" description="Disordered" evidence="2">
    <location>
        <begin position="939"/>
        <end position="974"/>
    </location>
</feature>
<protein>
    <recommendedName>
        <fullName evidence="3">C2H2-type domain-containing protein</fullName>
    </recommendedName>
</protein>
<feature type="domain" description="C2H2-type" evidence="3">
    <location>
        <begin position="560"/>
        <end position="582"/>
    </location>
</feature>
<dbReference type="Proteomes" id="UP000886520">
    <property type="component" value="Chromosome 16"/>
</dbReference>
<feature type="compositionally biased region" description="Polar residues" evidence="2">
    <location>
        <begin position="518"/>
        <end position="530"/>
    </location>
</feature>
<feature type="compositionally biased region" description="Low complexity" evidence="2">
    <location>
        <begin position="248"/>
        <end position="301"/>
    </location>
</feature>
<evidence type="ECO:0000256" key="1">
    <source>
        <dbReference type="PROSITE-ProRule" id="PRU00042"/>
    </source>
</evidence>
<feature type="compositionally biased region" description="Pro residues" evidence="2">
    <location>
        <begin position="143"/>
        <end position="154"/>
    </location>
</feature>
<comment type="caution">
    <text evidence="4">The sequence shown here is derived from an EMBL/GenBank/DDBJ whole genome shotgun (WGS) entry which is preliminary data.</text>
</comment>
<name>A0A9D4UHJ5_ADICA</name>
<keyword evidence="1" id="KW-0862">Zinc</keyword>
<evidence type="ECO:0000256" key="2">
    <source>
        <dbReference type="SAM" id="MobiDB-lite"/>
    </source>
</evidence>
<dbReference type="AlphaFoldDB" id="A0A9D4UHJ5"/>
<feature type="compositionally biased region" description="Basic residues" evidence="2">
    <location>
        <begin position="785"/>
        <end position="796"/>
    </location>
</feature>
<feature type="compositionally biased region" description="Polar residues" evidence="2">
    <location>
        <begin position="302"/>
        <end position="317"/>
    </location>
</feature>
<reference evidence="4" key="1">
    <citation type="submission" date="2021-01" db="EMBL/GenBank/DDBJ databases">
        <title>Adiantum capillus-veneris genome.</title>
        <authorList>
            <person name="Fang Y."/>
            <person name="Liao Q."/>
        </authorList>
    </citation>
    <scope>NUCLEOTIDE SEQUENCE</scope>
    <source>
        <strain evidence="4">H3</strain>
        <tissue evidence="4">Leaf</tissue>
    </source>
</reference>
<feature type="compositionally biased region" description="Basic and acidic residues" evidence="2">
    <location>
        <begin position="652"/>
        <end position="663"/>
    </location>
</feature>
<feature type="compositionally biased region" description="Basic and acidic residues" evidence="2">
    <location>
        <begin position="770"/>
        <end position="783"/>
    </location>
</feature>
<dbReference type="PROSITE" id="PS50157">
    <property type="entry name" value="ZINC_FINGER_C2H2_2"/>
    <property type="match status" value="1"/>
</dbReference>
<keyword evidence="1" id="KW-0479">Metal-binding</keyword>
<feature type="region of interest" description="Disordered" evidence="2">
    <location>
        <begin position="358"/>
        <end position="383"/>
    </location>
</feature>
<evidence type="ECO:0000313" key="5">
    <source>
        <dbReference type="Proteomes" id="UP000886520"/>
    </source>
</evidence>
<feature type="region of interest" description="Disordered" evidence="2">
    <location>
        <begin position="126"/>
        <end position="162"/>
    </location>
</feature>
<keyword evidence="5" id="KW-1185">Reference proteome</keyword>
<gene>
    <name evidence="4" type="ORF">GOP47_0016376</name>
</gene>
<dbReference type="EMBL" id="JABFUD020000016">
    <property type="protein sequence ID" value="KAI5068031.1"/>
    <property type="molecule type" value="Genomic_DNA"/>
</dbReference>
<feature type="compositionally biased region" description="Basic and acidic residues" evidence="2">
    <location>
        <begin position="801"/>
        <end position="810"/>
    </location>
</feature>
<dbReference type="OrthoDB" id="273070at2759"/>
<dbReference type="InterPro" id="IPR013087">
    <property type="entry name" value="Znf_C2H2_type"/>
</dbReference>
<keyword evidence="1" id="KW-0863">Zinc-finger</keyword>
<evidence type="ECO:0000313" key="4">
    <source>
        <dbReference type="EMBL" id="KAI5068031.1"/>
    </source>
</evidence>
<dbReference type="InterPro" id="IPR019496">
    <property type="entry name" value="NUFIP1_cons_dom"/>
</dbReference>
<feature type="compositionally biased region" description="Low complexity" evidence="2">
    <location>
        <begin position="187"/>
        <end position="201"/>
    </location>
</feature>
<dbReference type="GO" id="GO:0008270">
    <property type="term" value="F:zinc ion binding"/>
    <property type="evidence" value="ECO:0007669"/>
    <property type="project" value="UniProtKB-KW"/>
</dbReference>
<sequence>MLPQQGPYYPAAVAAGAPSVYGQPGFYSPPNQSLIVPVGIPAGVAPVYGAVAHGGNVVPAGTLVHVGNVGNIVPAVAQAHMGNSVMGNTHVGSFPAQSLHASNSFIQAQQSCLIQTSGSNNIYESSSNTDLPGHWQGHRRCPCSPPPSSFPPGFEPRHSNNVAMGIPSQPTVDNFATGGMAMHANQHQRPFQQQHQQQSQLEFEHQQHSCPQPPHQQQHQSGQQPPHSHQHSQSQSSHSLYHQHRQQNFHSGQHQHQNQHQLQFQHQHYSQQHQHQQHHTVQQRLQYEHQQYQHSHSQPQPVMQTQPQNLHQSNSHAQLQLQPQPQLLPTVHQMQPLMQMHQPNFHTNGVAIGLPVMPTHSSVDGTSAQSRVQSQQSTPAWQQPAHLENLSSTLQLLKSNGSDKAPLLAVSQGEIYENGQHSTNIHRAGEPHTKGSFEQAQSMSSLMPKAHPGLEVTRAADSPRIDHARINGHMASVTARPSSTIESNHRNWLSPSQAQLQAGSGAGSISRASRDYQPHSNKQFKSQSNRSFPTFREKFGDFRGKPFGKGLGKRSDMQPLKCEPCDRTFTTSEVLADHLKSHVKCGEEGCLFEAAGKIVKEHKVVEHGKVEFQSTYRGRKALALRSMEDKEDIKRWREERKRSYPTSGNILRKAEKKRERESEGELFDEEAQQRRQRMLDVIAKQKQLGYQVPEIPSHYFRTQNRQSKKSRQDDNARSTTAQEKNSIRLDDNARPAITQEGNSIVDGSNGKSGIKEAGDVSSIGMQNREGSPHEKKNDDDNQYHRNGHFKKGHRNKFSSWQDRRKLHQDSHPPFARWQRPSLLSQLLIKDIEAENSQLLQCCRFIVNNAFLKDCALTSMKHFEWIEAALGPNGSDPLVDVMDPKVQLKLEVGEEASTSDHSPCGEESYQASDSKNLITVTQEVISNIMNESITNKDVISCDDVPGVSPRKRKGNEEQNTVQPGRDSHDSCLPKGSGKTECNTLQMCSKGLPDALVELNHAASEDIIGDVQASWKPRITEFLSQDLEAGEAASGNSESVVEDEEDISQYMNLDGISLWGLSGWHAGFPQLMEQRSELHCQHLGAKFSQPKDLLTCFLHPLQGNYINYGRFQRLPTLKTLPLLLLPGCKGNKHSTSTSLNPYGCVFSQWRSARLRLASVGLVFGIKQGMCMYD</sequence>
<organism evidence="4 5">
    <name type="scientific">Adiantum capillus-veneris</name>
    <name type="common">Maidenhair fern</name>
    <dbReference type="NCBI Taxonomy" id="13818"/>
    <lineage>
        <taxon>Eukaryota</taxon>
        <taxon>Viridiplantae</taxon>
        <taxon>Streptophyta</taxon>
        <taxon>Embryophyta</taxon>
        <taxon>Tracheophyta</taxon>
        <taxon>Polypodiopsida</taxon>
        <taxon>Polypodiidae</taxon>
        <taxon>Polypodiales</taxon>
        <taxon>Pteridineae</taxon>
        <taxon>Pteridaceae</taxon>
        <taxon>Vittarioideae</taxon>
        <taxon>Adiantum</taxon>
    </lineage>
</organism>
<dbReference type="GO" id="GO:0000492">
    <property type="term" value="P:box C/D snoRNP assembly"/>
    <property type="evidence" value="ECO:0007669"/>
    <property type="project" value="TreeGrafter"/>
</dbReference>
<feature type="region of interest" description="Disordered" evidence="2">
    <location>
        <begin position="186"/>
        <end position="320"/>
    </location>
</feature>
<dbReference type="Pfam" id="PF10453">
    <property type="entry name" value="NUFIP1"/>
    <property type="match status" value="1"/>
</dbReference>
<feature type="compositionally biased region" description="Polar residues" evidence="2">
    <location>
        <begin position="359"/>
        <end position="381"/>
    </location>
</feature>
<feature type="compositionally biased region" description="Low complexity" evidence="2">
    <location>
        <begin position="215"/>
        <end position="240"/>
    </location>
</feature>
<feature type="region of interest" description="Disordered" evidence="2">
    <location>
        <begin position="497"/>
        <end position="530"/>
    </location>
</feature>
<feature type="region of interest" description="Disordered" evidence="2">
    <location>
        <begin position="639"/>
        <end position="671"/>
    </location>
</feature>
<dbReference type="PROSITE" id="PS00028">
    <property type="entry name" value="ZINC_FINGER_C2H2_1"/>
    <property type="match status" value="1"/>
</dbReference>
<proteinExistence type="predicted"/>